<evidence type="ECO:0000313" key="2">
    <source>
        <dbReference type="EMBL" id="KAF4614684.1"/>
    </source>
</evidence>
<keyword evidence="3" id="KW-1185">Reference proteome</keyword>
<proteinExistence type="predicted"/>
<feature type="region of interest" description="Disordered" evidence="1">
    <location>
        <begin position="355"/>
        <end position="634"/>
    </location>
</feature>
<sequence>MEIPTVIQLCAQQVMGPGDQSMSSQSNIKVSTLPKLQEDGSNWVTFKERVLNNLTSKGLMRHVRGTAKCPEIPFVKNGEYFISSKNEPLTDAQLEAQEVLVDAYDQKQAQVRETIYEITPKSVFLEVKDELTAAEVWNKLVSIHESKGTMIYTDTLAKLASMRYVDGKSMRAHISSMKELKERLDEMGNLIGDDQFSAYVQAQTRRLAVLRMKGASAEALLADPSTFRLHRWLTFLAGVAPALSRRSVVINPAFHVIVGTRLLTGARALHSPTIPCGFQRDSLWIPGNGQGMRVEWNGNGDDPLNPPIWHMTFCHATSRHQPSSDVALTHMLTLHSSRFHHIHAHPIPIAAHRRPSTMPATTRCHPQLAQRPPPLSSRTRKRARAPSAADPVKPVSKRVKPELVVEPEPGRKGGKGGKGGKKDERGKEDEAHQKTKKGRTAGPKTRKESAVKAVEDAAALAAGPPSHLTGAERVLKASGVSIAPPPRRLSTRSTATTSATAAPTAPSATSTAAAPTPRPATRRRRSDNVASESPSTTDNEDDEGEDAVPLRSRGSLDDDSESESEPESAKNTESAEEDEGAVKPDNVDPTDNTEDADSTGNAKDNNNADNIAKNNNAEDDDAVDNAANTDDDDNASTAAAKAAAAIIKTRVAAAIASAKVADFGTAPSIYVVDKAPVATVPEMPQTPPKKGQDVVMDSPSPKIELRGSSRTTGEIARGHAVGNHPNIADLEEISSLSATPLSTGKVKVYVSNASPETLDITNMKPAFTAQSPQFATLALTLQLLAGLYPPIEDAAQRLYILDEDSDWMVQGSFNKAIGEDTTIHWSGGQNSNKMCTFDHTSRSKSAATSSRQQSVHAEESFSAEDSDSPAGDSRSMNRKRMIEILGIKESLTTSASRKDTTIRFSYIKYKAVLEAFQAFERTKAAGEWAGYRLATDTQI</sequence>
<protein>
    <submittedName>
        <fullName evidence="2">Uncharacterized protein</fullName>
    </submittedName>
</protein>
<feature type="compositionally biased region" description="Basic and acidic residues" evidence="1">
    <location>
        <begin position="399"/>
        <end position="411"/>
    </location>
</feature>
<feature type="region of interest" description="Disordered" evidence="1">
    <location>
        <begin position="682"/>
        <end position="706"/>
    </location>
</feature>
<dbReference type="Pfam" id="PF14223">
    <property type="entry name" value="Retrotran_gag_2"/>
    <property type="match status" value="1"/>
</dbReference>
<reference evidence="2 3" key="1">
    <citation type="submission" date="2019-12" db="EMBL/GenBank/DDBJ databases">
        <authorList>
            <person name="Floudas D."/>
            <person name="Bentzer J."/>
            <person name="Ahren D."/>
            <person name="Johansson T."/>
            <person name="Persson P."/>
            <person name="Tunlid A."/>
        </authorList>
    </citation>
    <scope>NUCLEOTIDE SEQUENCE [LARGE SCALE GENOMIC DNA]</scope>
    <source>
        <strain evidence="2 3">CBS 102.39</strain>
    </source>
</reference>
<accession>A0A8H4VNV2</accession>
<comment type="caution">
    <text evidence="2">The sequence shown here is derived from an EMBL/GenBank/DDBJ whole genome shotgun (WGS) entry which is preliminary data.</text>
</comment>
<feature type="compositionally biased region" description="Low complexity" evidence="1">
    <location>
        <begin position="601"/>
        <end position="615"/>
    </location>
</feature>
<feature type="compositionally biased region" description="Polar residues" evidence="1">
    <location>
        <begin position="528"/>
        <end position="537"/>
    </location>
</feature>
<feature type="compositionally biased region" description="Low complexity" evidence="1">
    <location>
        <begin position="491"/>
        <end position="515"/>
    </location>
</feature>
<gene>
    <name evidence="2" type="ORF">D9613_002816</name>
</gene>
<feature type="compositionally biased region" description="Acidic residues" evidence="1">
    <location>
        <begin position="617"/>
        <end position="634"/>
    </location>
</feature>
<feature type="region of interest" description="Disordered" evidence="1">
    <location>
        <begin position="834"/>
        <end position="875"/>
    </location>
</feature>
<feature type="compositionally biased region" description="Basic and acidic residues" evidence="1">
    <location>
        <begin position="445"/>
        <end position="455"/>
    </location>
</feature>
<dbReference type="EMBL" id="JAACJL010000044">
    <property type="protein sequence ID" value="KAF4614684.1"/>
    <property type="molecule type" value="Genomic_DNA"/>
</dbReference>
<feature type="compositionally biased region" description="Basic and acidic residues" evidence="1">
    <location>
        <begin position="420"/>
        <end position="433"/>
    </location>
</feature>
<feature type="compositionally biased region" description="Acidic residues" evidence="1">
    <location>
        <begin position="557"/>
        <end position="566"/>
    </location>
</feature>
<evidence type="ECO:0000313" key="3">
    <source>
        <dbReference type="Proteomes" id="UP000521872"/>
    </source>
</evidence>
<organism evidence="2 3">
    <name type="scientific">Agrocybe pediades</name>
    <dbReference type="NCBI Taxonomy" id="84607"/>
    <lineage>
        <taxon>Eukaryota</taxon>
        <taxon>Fungi</taxon>
        <taxon>Dikarya</taxon>
        <taxon>Basidiomycota</taxon>
        <taxon>Agaricomycotina</taxon>
        <taxon>Agaricomycetes</taxon>
        <taxon>Agaricomycetidae</taxon>
        <taxon>Agaricales</taxon>
        <taxon>Agaricineae</taxon>
        <taxon>Strophariaceae</taxon>
        <taxon>Agrocybe</taxon>
    </lineage>
</organism>
<dbReference type="AlphaFoldDB" id="A0A8H4VNV2"/>
<dbReference type="Proteomes" id="UP000521872">
    <property type="component" value="Unassembled WGS sequence"/>
</dbReference>
<feature type="compositionally biased region" description="Low complexity" evidence="1">
    <location>
        <begin position="843"/>
        <end position="854"/>
    </location>
</feature>
<evidence type="ECO:0000256" key="1">
    <source>
        <dbReference type="SAM" id="MobiDB-lite"/>
    </source>
</evidence>
<name>A0A8H4VNV2_9AGAR</name>